<protein>
    <submittedName>
        <fullName evidence="1">Uncharacterized protein</fullName>
    </submittedName>
</protein>
<reference evidence="1" key="1">
    <citation type="submission" date="2020-02" db="EMBL/GenBank/DDBJ databases">
        <authorList>
            <person name="Meier V. D."/>
        </authorList>
    </citation>
    <scope>NUCLEOTIDE SEQUENCE</scope>
    <source>
        <strain evidence="1">AVDCRST_MAG02</strain>
    </source>
</reference>
<proteinExistence type="predicted"/>
<sequence length="64" mass="6789">MLSAWPGLASDAFCCGTVPGCGFFSGPVTPGAALAESHRRGVFKAEAKRRRVGPFLVVVFGVWY</sequence>
<dbReference type="AlphaFoldDB" id="A0A6J4QV82"/>
<name>A0A6J4QV82_9ACTN</name>
<accession>A0A6J4QV82</accession>
<organism evidence="1">
    <name type="scientific">uncultured Rubrobacteraceae bacterium</name>
    <dbReference type="NCBI Taxonomy" id="349277"/>
    <lineage>
        <taxon>Bacteria</taxon>
        <taxon>Bacillati</taxon>
        <taxon>Actinomycetota</taxon>
        <taxon>Rubrobacteria</taxon>
        <taxon>Rubrobacterales</taxon>
        <taxon>Rubrobacteraceae</taxon>
        <taxon>environmental samples</taxon>
    </lineage>
</organism>
<dbReference type="EMBL" id="CADCVH010000017">
    <property type="protein sequence ID" value="CAA9447419.1"/>
    <property type="molecule type" value="Genomic_DNA"/>
</dbReference>
<evidence type="ECO:0000313" key="1">
    <source>
        <dbReference type="EMBL" id="CAA9447419.1"/>
    </source>
</evidence>
<gene>
    <name evidence="1" type="ORF">AVDCRST_MAG02-534</name>
</gene>